<protein>
    <recommendedName>
        <fullName evidence="5">Pectate lyase</fullName>
    </recommendedName>
</protein>
<evidence type="ECO:0000256" key="3">
    <source>
        <dbReference type="SAM" id="Phobius"/>
    </source>
</evidence>
<proteinExistence type="predicted"/>
<gene>
    <name evidence="4" type="ORF">METZ01_LOCUS152847</name>
</gene>
<sequence>MVTKKLFYQFKKTGIMQRFNTTKICSIVIVISVLLSFYEVSAKKIPAFPGAEGHGMYTIGGRGGRVIKVTNLNDSGEGSLRAAVEAEGPRIVVFEVSGTIELERRLKIRNEYITIAGQTAPGDGICIKNQEVFLDASEEVIVRYIRFRMGDESQQQADAFGGQKNKNVII</sequence>
<reference evidence="4" key="1">
    <citation type="submission" date="2018-05" db="EMBL/GenBank/DDBJ databases">
        <authorList>
            <person name="Lanie J.A."/>
            <person name="Ng W.-L."/>
            <person name="Kazmierczak K.M."/>
            <person name="Andrzejewski T.M."/>
            <person name="Davidsen T.M."/>
            <person name="Wayne K.J."/>
            <person name="Tettelin H."/>
            <person name="Glass J.I."/>
            <person name="Rusch D."/>
            <person name="Podicherti R."/>
            <person name="Tsui H.-C.T."/>
            <person name="Winkler M.E."/>
        </authorList>
    </citation>
    <scope>NUCLEOTIDE SEQUENCE</scope>
</reference>
<keyword evidence="1" id="KW-0479">Metal-binding</keyword>
<evidence type="ECO:0000256" key="1">
    <source>
        <dbReference type="ARBA" id="ARBA00022723"/>
    </source>
</evidence>
<keyword evidence="3" id="KW-0812">Transmembrane</keyword>
<dbReference type="SUPFAM" id="SSF51126">
    <property type="entry name" value="Pectin lyase-like"/>
    <property type="match status" value="1"/>
</dbReference>
<keyword evidence="2" id="KW-0325">Glycoprotein</keyword>
<dbReference type="EMBL" id="UINC01025078">
    <property type="protein sequence ID" value="SVA99993.1"/>
    <property type="molecule type" value="Genomic_DNA"/>
</dbReference>
<dbReference type="Gene3D" id="2.160.20.10">
    <property type="entry name" value="Single-stranded right-handed beta-helix, Pectin lyase-like"/>
    <property type="match status" value="1"/>
</dbReference>
<organism evidence="4">
    <name type="scientific">marine metagenome</name>
    <dbReference type="NCBI Taxonomy" id="408172"/>
    <lineage>
        <taxon>unclassified sequences</taxon>
        <taxon>metagenomes</taxon>
        <taxon>ecological metagenomes</taxon>
    </lineage>
</organism>
<evidence type="ECO:0000256" key="2">
    <source>
        <dbReference type="ARBA" id="ARBA00023180"/>
    </source>
</evidence>
<keyword evidence="3" id="KW-1133">Transmembrane helix</keyword>
<dbReference type="AlphaFoldDB" id="A0A382AG71"/>
<dbReference type="PANTHER" id="PTHR42970:SF1">
    <property type="entry name" value="PECTATE LYASE C-RELATED"/>
    <property type="match status" value="1"/>
</dbReference>
<dbReference type="PANTHER" id="PTHR42970">
    <property type="entry name" value="PECTATE LYASE C-RELATED"/>
    <property type="match status" value="1"/>
</dbReference>
<accession>A0A382AG71</accession>
<keyword evidence="3" id="KW-0472">Membrane</keyword>
<name>A0A382AG71_9ZZZZ</name>
<evidence type="ECO:0008006" key="5">
    <source>
        <dbReference type="Google" id="ProtNLM"/>
    </source>
</evidence>
<feature type="transmembrane region" description="Helical" evidence="3">
    <location>
        <begin position="21"/>
        <end position="38"/>
    </location>
</feature>
<evidence type="ECO:0000313" key="4">
    <source>
        <dbReference type="EMBL" id="SVA99993.1"/>
    </source>
</evidence>
<dbReference type="GO" id="GO:0046872">
    <property type="term" value="F:metal ion binding"/>
    <property type="evidence" value="ECO:0007669"/>
    <property type="project" value="UniProtKB-KW"/>
</dbReference>
<dbReference type="InterPro" id="IPR052063">
    <property type="entry name" value="Polysaccharide_Lyase_1"/>
</dbReference>
<dbReference type="InterPro" id="IPR011050">
    <property type="entry name" value="Pectin_lyase_fold/virulence"/>
</dbReference>
<feature type="non-terminal residue" evidence="4">
    <location>
        <position position="170"/>
    </location>
</feature>
<dbReference type="InterPro" id="IPR012334">
    <property type="entry name" value="Pectin_lyas_fold"/>
</dbReference>